<protein>
    <submittedName>
        <fullName evidence="1">Four helix bundle protein</fullName>
    </submittedName>
</protein>
<dbReference type="Proteomes" id="UP000275348">
    <property type="component" value="Unassembled WGS sequence"/>
</dbReference>
<proteinExistence type="predicted"/>
<dbReference type="InterPro" id="IPR012657">
    <property type="entry name" value="23S_rRNA-intervening_sequence"/>
</dbReference>
<evidence type="ECO:0000313" key="2">
    <source>
        <dbReference type="Proteomes" id="UP000275348"/>
    </source>
</evidence>
<comment type="caution">
    <text evidence="1">The sequence shown here is derived from an EMBL/GenBank/DDBJ whole genome shotgun (WGS) entry which is preliminary data.</text>
</comment>
<dbReference type="Gene3D" id="1.20.1440.60">
    <property type="entry name" value="23S rRNA-intervening sequence"/>
    <property type="match status" value="1"/>
</dbReference>
<evidence type="ECO:0000313" key="1">
    <source>
        <dbReference type="EMBL" id="RLZ09284.1"/>
    </source>
</evidence>
<dbReference type="PANTHER" id="PTHR38471">
    <property type="entry name" value="FOUR HELIX BUNDLE PROTEIN"/>
    <property type="match status" value="1"/>
</dbReference>
<dbReference type="CDD" id="cd16377">
    <property type="entry name" value="23S_rRNA_IVP_like"/>
    <property type="match status" value="1"/>
</dbReference>
<name>A0A3L9MDJ3_9FLAO</name>
<dbReference type="OrthoDB" id="9811959at2"/>
<dbReference type="NCBIfam" id="TIGR02436">
    <property type="entry name" value="four helix bundle protein"/>
    <property type="match status" value="1"/>
</dbReference>
<dbReference type="InterPro" id="IPR036583">
    <property type="entry name" value="23S_rRNA_IVS_sf"/>
</dbReference>
<dbReference type="EMBL" id="RDOJ01000010">
    <property type="protein sequence ID" value="RLZ09284.1"/>
    <property type="molecule type" value="Genomic_DNA"/>
</dbReference>
<dbReference type="Pfam" id="PF05635">
    <property type="entry name" value="23S_rRNA_IVP"/>
    <property type="match status" value="1"/>
</dbReference>
<gene>
    <name evidence="1" type="ORF">EAH69_08665</name>
</gene>
<keyword evidence="2" id="KW-1185">Reference proteome</keyword>
<accession>A0A3L9MDJ3</accession>
<reference evidence="1 2" key="1">
    <citation type="submission" date="2018-10" db="EMBL/GenBank/DDBJ databases">
        <authorList>
            <person name="Chen X."/>
        </authorList>
    </citation>
    <scope>NUCLEOTIDE SEQUENCE [LARGE SCALE GENOMIC DNA]</scope>
    <source>
        <strain evidence="1 2">YIM 102668</strain>
    </source>
</reference>
<dbReference type="AlphaFoldDB" id="A0A3L9MDJ3"/>
<dbReference type="SUPFAM" id="SSF158446">
    <property type="entry name" value="IVS-encoded protein-like"/>
    <property type="match status" value="1"/>
</dbReference>
<sequence>MGLVYDLNLWKEAHQLVLEVYKTVDKFPKSEIFALSSQMKRCAVSVTANIVEGYKKQTKAHQIHFYNISDTSLEELKYYFILSKDLNYITEEEYKILISKSEEVGKMITGYIKHIKSK</sequence>
<dbReference type="PANTHER" id="PTHR38471:SF2">
    <property type="entry name" value="FOUR HELIX BUNDLE PROTEIN"/>
    <property type="match status" value="1"/>
</dbReference>
<dbReference type="RefSeq" id="WP_121934803.1">
    <property type="nucleotide sequence ID" value="NZ_RDOJ01000010.1"/>
</dbReference>
<organism evidence="1 2">
    <name type="scientific">Faecalibacter macacae</name>
    <dbReference type="NCBI Taxonomy" id="1859289"/>
    <lineage>
        <taxon>Bacteria</taxon>
        <taxon>Pseudomonadati</taxon>
        <taxon>Bacteroidota</taxon>
        <taxon>Flavobacteriia</taxon>
        <taxon>Flavobacteriales</taxon>
        <taxon>Weeksellaceae</taxon>
        <taxon>Faecalibacter</taxon>
    </lineage>
</organism>